<dbReference type="KEGG" id="rmar:GBA65_06195"/>
<evidence type="ECO:0000313" key="2">
    <source>
        <dbReference type="EMBL" id="QIN78167.1"/>
    </source>
</evidence>
<dbReference type="RefSeq" id="WP_166395843.1">
    <property type="nucleotide sequence ID" value="NZ_CP045121.1"/>
</dbReference>
<proteinExistence type="predicted"/>
<evidence type="ECO:0000313" key="3">
    <source>
        <dbReference type="Proteomes" id="UP000502706"/>
    </source>
</evidence>
<gene>
    <name evidence="2" type="ORF">GBA65_06195</name>
</gene>
<reference evidence="2 3" key="1">
    <citation type="submission" date="2019-10" db="EMBL/GenBank/DDBJ databases">
        <title>Rubrobacter sp nov SCSIO 52915 isolated from a deep-sea sediment in the South China Sea.</title>
        <authorList>
            <person name="Chen R.W."/>
        </authorList>
    </citation>
    <scope>NUCLEOTIDE SEQUENCE [LARGE SCALE GENOMIC DNA]</scope>
    <source>
        <strain evidence="2 3">SCSIO 52915</strain>
    </source>
</reference>
<accession>A0A6G8PVG1</accession>
<dbReference type="Proteomes" id="UP000502706">
    <property type="component" value="Chromosome"/>
</dbReference>
<evidence type="ECO:0000256" key="1">
    <source>
        <dbReference type="SAM" id="MobiDB-lite"/>
    </source>
</evidence>
<protein>
    <submittedName>
        <fullName evidence="2">Uncharacterized protein</fullName>
    </submittedName>
</protein>
<dbReference type="AlphaFoldDB" id="A0A6G8PVG1"/>
<dbReference type="EMBL" id="CP045121">
    <property type="protein sequence ID" value="QIN78167.1"/>
    <property type="molecule type" value="Genomic_DNA"/>
</dbReference>
<feature type="region of interest" description="Disordered" evidence="1">
    <location>
        <begin position="119"/>
        <end position="140"/>
    </location>
</feature>
<keyword evidence="3" id="KW-1185">Reference proteome</keyword>
<sequence>MRMDPVLEREARRLHLSTALTAHAVRSIGGRIPADAAPDDLLELARGLGNGIERVASRQHLSFEPPYPGATAGTEGVRGGLRLVLACEARGQGGEALGVVFSTLIPGRLPSVSVAPAGAPVPKGRRSVFGDGDARIPRGH</sequence>
<name>A0A6G8PVG1_9ACTN</name>
<organism evidence="2 3">
    <name type="scientific">Rubrobacter marinus</name>
    <dbReference type="NCBI Taxonomy" id="2653852"/>
    <lineage>
        <taxon>Bacteria</taxon>
        <taxon>Bacillati</taxon>
        <taxon>Actinomycetota</taxon>
        <taxon>Rubrobacteria</taxon>
        <taxon>Rubrobacterales</taxon>
        <taxon>Rubrobacteraceae</taxon>
        <taxon>Rubrobacter</taxon>
    </lineage>
</organism>